<name>A0A840WCC8_9ACTN</name>
<keyword evidence="2" id="KW-1185">Reference proteome</keyword>
<dbReference type="EMBL" id="JACHDO010000001">
    <property type="protein sequence ID" value="MBB5489675.1"/>
    <property type="molecule type" value="Genomic_DNA"/>
</dbReference>
<reference evidence="1 2" key="1">
    <citation type="submission" date="2020-08" db="EMBL/GenBank/DDBJ databases">
        <title>Sequencing the genomes of 1000 actinobacteria strains.</title>
        <authorList>
            <person name="Klenk H.-P."/>
        </authorList>
    </citation>
    <scope>NUCLEOTIDE SEQUENCE [LARGE SCALE GENOMIC DNA]</scope>
    <source>
        <strain evidence="1 2">DSM 44598</strain>
    </source>
</reference>
<accession>A0A840WCC8</accession>
<organism evidence="1 2">
    <name type="scientific">Nocardiopsis metallicus</name>
    <dbReference type="NCBI Taxonomy" id="179819"/>
    <lineage>
        <taxon>Bacteria</taxon>
        <taxon>Bacillati</taxon>
        <taxon>Actinomycetota</taxon>
        <taxon>Actinomycetes</taxon>
        <taxon>Streptosporangiales</taxon>
        <taxon>Nocardiopsidaceae</taxon>
        <taxon>Nocardiopsis</taxon>
    </lineage>
</organism>
<dbReference type="AlphaFoldDB" id="A0A840WCC8"/>
<dbReference type="RefSeq" id="WP_281386363.1">
    <property type="nucleotide sequence ID" value="NZ_BAAAKM010000014.1"/>
</dbReference>
<evidence type="ECO:0000313" key="1">
    <source>
        <dbReference type="EMBL" id="MBB5489675.1"/>
    </source>
</evidence>
<comment type="caution">
    <text evidence="1">The sequence shown here is derived from an EMBL/GenBank/DDBJ whole genome shotgun (WGS) entry which is preliminary data.</text>
</comment>
<gene>
    <name evidence="1" type="ORF">HNR07_000812</name>
</gene>
<sequence length="44" mass="4922">MDEEALTARFLARDLGMTGALEGEADRYREMSVLVLYCGRKGLL</sequence>
<evidence type="ECO:0000313" key="2">
    <source>
        <dbReference type="Proteomes" id="UP000579647"/>
    </source>
</evidence>
<proteinExistence type="predicted"/>
<dbReference type="Proteomes" id="UP000579647">
    <property type="component" value="Unassembled WGS sequence"/>
</dbReference>
<protein>
    <submittedName>
        <fullName evidence="1">Uncharacterized protein</fullName>
    </submittedName>
</protein>